<evidence type="ECO:0000256" key="2">
    <source>
        <dbReference type="ARBA" id="ARBA00007866"/>
    </source>
</evidence>
<evidence type="ECO:0000313" key="18">
    <source>
        <dbReference type="Proteomes" id="UP000546200"/>
    </source>
</evidence>
<feature type="domain" description="Cytochrome oxidase subunit II transmembrane region profile" evidence="16">
    <location>
        <begin position="21"/>
        <end position="118"/>
    </location>
</feature>
<comment type="subcellular location">
    <subcellularLocation>
        <location evidence="1">Cell membrane</location>
        <topology evidence="1">Multi-pass membrane protein</topology>
    </subcellularLocation>
</comment>
<dbReference type="GO" id="GO:0042773">
    <property type="term" value="P:ATP synthesis coupled electron transport"/>
    <property type="evidence" value="ECO:0007669"/>
    <property type="project" value="TreeGrafter"/>
</dbReference>
<evidence type="ECO:0000256" key="3">
    <source>
        <dbReference type="ARBA" id="ARBA00022448"/>
    </source>
</evidence>
<feature type="transmembrane region" description="Helical" evidence="14">
    <location>
        <begin position="43"/>
        <end position="69"/>
    </location>
</feature>
<dbReference type="GO" id="GO:0005507">
    <property type="term" value="F:copper ion binding"/>
    <property type="evidence" value="ECO:0007669"/>
    <property type="project" value="InterPro"/>
</dbReference>
<evidence type="ECO:0000256" key="10">
    <source>
        <dbReference type="ARBA" id="ARBA00023002"/>
    </source>
</evidence>
<dbReference type="GO" id="GO:0016682">
    <property type="term" value="F:oxidoreductase activity, acting on diphenols and related substances as donors, oxygen as acceptor"/>
    <property type="evidence" value="ECO:0007669"/>
    <property type="project" value="InterPro"/>
</dbReference>
<dbReference type="GO" id="GO:0004129">
    <property type="term" value="F:cytochrome-c oxidase activity"/>
    <property type="evidence" value="ECO:0007669"/>
    <property type="project" value="UniProtKB-UniRule"/>
</dbReference>
<dbReference type="InterPro" id="IPR036257">
    <property type="entry name" value="Cyt_c_oxidase_su2_TM_sf"/>
</dbReference>
<proteinExistence type="inferred from homology"/>
<keyword evidence="5 12" id="KW-0679">Respiratory chain</keyword>
<evidence type="ECO:0000256" key="1">
    <source>
        <dbReference type="ARBA" id="ARBA00004651"/>
    </source>
</evidence>
<evidence type="ECO:0000256" key="8">
    <source>
        <dbReference type="ARBA" id="ARBA00022982"/>
    </source>
</evidence>
<dbReference type="PANTHER" id="PTHR22888:SF18">
    <property type="entry name" value="CYTOCHROME BO(3) UBIQUINOL OXIDASE SUBUNIT 2"/>
    <property type="match status" value="1"/>
</dbReference>
<organism evidence="17 18">
    <name type="scientific">Sphingomonas aerophila</name>
    <dbReference type="NCBI Taxonomy" id="1344948"/>
    <lineage>
        <taxon>Bacteria</taxon>
        <taxon>Pseudomonadati</taxon>
        <taxon>Pseudomonadota</taxon>
        <taxon>Alphaproteobacteria</taxon>
        <taxon>Sphingomonadales</taxon>
        <taxon>Sphingomonadaceae</taxon>
        <taxon>Sphingomonas</taxon>
    </lineage>
</organism>
<evidence type="ECO:0000256" key="11">
    <source>
        <dbReference type="ARBA" id="ARBA00023136"/>
    </source>
</evidence>
<evidence type="ECO:0000256" key="6">
    <source>
        <dbReference type="ARBA" id="ARBA00022692"/>
    </source>
</evidence>
<dbReference type="InterPro" id="IPR006333">
    <property type="entry name" value="Cyt_o_ubiquinol_oxidase_su2"/>
</dbReference>
<name>A0A7W9BEH9_9SPHN</name>
<dbReference type="Gene3D" id="2.60.40.420">
    <property type="entry name" value="Cupredoxins - blue copper proteins"/>
    <property type="match status" value="1"/>
</dbReference>
<dbReference type="Gene3D" id="1.10.287.90">
    <property type="match status" value="1"/>
</dbReference>
<evidence type="ECO:0000259" key="16">
    <source>
        <dbReference type="PROSITE" id="PS50999"/>
    </source>
</evidence>
<evidence type="ECO:0000256" key="12">
    <source>
        <dbReference type="PIRNR" id="PIRNR000292"/>
    </source>
</evidence>
<accession>A0A7W9BEH9</accession>
<keyword evidence="3 12" id="KW-0813">Transport</keyword>
<dbReference type="SUPFAM" id="SSF81464">
    <property type="entry name" value="Cytochrome c oxidase subunit II-like, transmembrane region"/>
    <property type="match status" value="1"/>
</dbReference>
<evidence type="ECO:0000313" key="17">
    <source>
        <dbReference type="EMBL" id="MBB5715697.1"/>
    </source>
</evidence>
<evidence type="ECO:0000256" key="13">
    <source>
        <dbReference type="SAM" id="MobiDB-lite"/>
    </source>
</evidence>
<evidence type="ECO:0000256" key="7">
    <source>
        <dbReference type="ARBA" id="ARBA00022729"/>
    </source>
</evidence>
<gene>
    <name evidence="17" type="ORF">FHS94_002552</name>
</gene>
<dbReference type="SUPFAM" id="SSF49503">
    <property type="entry name" value="Cupredoxins"/>
    <property type="match status" value="1"/>
</dbReference>
<feature type="domain" description="Cytochrome oxidase subunit II copper A binding" evidence="15">
    <location>
        <begin position="124"/>
        <end position="236"/>
    </location>
</feature>
<dbReference type="EMBL" id="JACIJK010000007">
    <property type="protein sequence ID" value="MBB5715697.1"/>
    <property type="molecule type" value="Genomic_DNA"/>
</dbReference>
<dbReference type="InterPro" id="IPR045187">
    <property type="entry name" value="CcO_II"/>
</dbReference>
<dbReference type="PROSITE" id="PS51257">
    <property type="entry name" value="PROKAR_LIPOPROTEIN"/>
    <property type="match status" value="1"/>
</dbReference>
<dbReference type="GO" id="GO:0005886">
    <property type="term" value="C:plasma membrane"/>
    <property type="evidence" value="ECO:0007669"/>
    <property type="project" value="UniProtKB-SubCell"/>
</dbReference>
<keyword evidence="9 14" id="KW-1133">Transmembrane helix</keyword>
<evidence type="ECO:0000259" key="15">
    <source>
        <dbReference type="PROSITE" id="PS50857"/>
    </source>
</evidence>
<dbReference type="Proteomes" id="UP000546200">
    <property type="component" value="Unassembled WGS sequence"/>
</dbReference>
<dbReference type="InterPro" id="IPR002429">
    <property type="entry name" value="CcO_II-like_C"/>
</dbReference>
<comment type="caution">
    <text evidence="17">The sequence shown here is derived from an EMBL/GenBank/DDBJ whole genome shotgun (WGS) entry which is preliminary data.</text>
</comment>
<dbReference type="PRINTS" id="PR01166">
    <property type="entry name" value="CYCOXIDASEII"/>
</dbReference>
<keyword evidence="4 12" id="KW-1003">Cell membrane</keyword>
<feature type="region of interest" description="Disordered" evidence="13">
    <location>
        <begin position="280"/>
        <end position="302"/>
    </location>
</feature>
<evidence type="ECO:0000256" key="9">
    <source>
        <dbReference type="ARBA" id="ARBA00022989"/>
    </source>
</evidence>
<protein>
    <recommendedName>
        <fullName evidence="12">Ubiquinol oxidase subunit 2</fullName>
    </recommendedName>
</protein>
<keyword evidence="8 12" id="KW-0249">Electron transport</keyword>
<keyword evidence="7" id="KW-0732">Signal</keyword>
<keyword evidence="6 14" id="KW-0812">Transmembrane</keyword>
<dbReference type="AlphaFoldDB" id="A0A7W9BEH9"/>
<evidence type="ECO:0000256" key="4">
    <source>
        <dbReference type="ARBA" id="ARBA00022475"/>
    </source>
</evidence>
<evidence type="ECO:0000256" key="5">
    <source>
        <dbReference type="ARBA" id="ARBA00022660"/>
    </source>
</evidence>
<dbReference type="PANTHER" id="PTHR22888">
    <property type="entry name" value="CYTOCHROME C OXIDASE, SUBUNIT II"/>
    <property type="match status" value="1"/>
</dbReference>
<dbReference type="PROSITE" id="PS50999">
    <property type="entry name" value="COX2_TM"/>
    <property type="match status" value="1"/>
</dbReference>
<feature type="transmembrane region" description="Helical" evidence="14">
    <location>
        <begin position="90"/>
        <end position="110"/>
    </location>
</feature>
<sequence>MRSRFSRSGMRVCLAAGMVLVLSACSGGIMDPAGPVAAGERTIMLDALAIMLAIVLPTMAATVAFAWWYRAGNKRATYRPDFVHSGRIELIVWSIPLLTIMFLGGVIWVGSHRLDPARPLESRVRPLEVQVVSLDWKWLFIYPQQGVASVNRLIIPAGVPVHFELTSASVLNTFFVHQLGSQIYTMNGMRSQLNLQADRPGRYYGQSAHFSGDGFSDMNFWTMAVPVGQFNNWAAAARGNGPVLSAANYRQFARQSQGVKPFTFRAVQPGLFDAVVRQQLPPAPGPETGRGGHTMTSPGDAH</sequence>
<dbReference type="InterPro" id="IPR008972">
    <property type="entry name" value="Cupredoxin"/>
</dbReference>
<dbReference type="NCBIfam" id="TIGR01433">
    <property type="entry name" value="CyoA"/>
    <property type="match status" value="1"/>
</dbReference>
<reference evidence="17 18" key="1">
    <citation type="submission" date="2020-08" db="EMBL/GenBank/DDBJ databases">
        <title>Genomic Encyclopedia of Type Strains, Phase IV (KMG-IV): sequencing the most valuable type-strain genomes for metagenomic binning, comparative biology and taxonomic classification.</title>
        <authorList>
            <person name="Goeker M."/>
        </authorList>
    </citation>
    <scope>NUCLEOTIDE SEQUENCE [LARGE SCALE GENOMIC DNA]</scope>
    <source>
        <strain evidence="17 18">DSM 100044</strain>
    </source>
</reference>
<keyword evidence="11 12" id="KW-0472">Membrane</keyword>
<comment type="similarity">
    <text evidence="2 12">Belongs to the cytochrome c oxidase subunit 2 family.</text>
</comment>
<keyword evidence="10 12" id="KW-0560">Oxidoreductase</keyword>
<dbReference type="CDD" id="cd04212">
    <property type="entry name" value="CuRO_UO_II"/>
    <property type="match status" value="1"/>
</dbReference>
<dbReference type="InterPro" id="IPR011759">
    <property type="entry name" value="Cyt_c_oxidase_su2_TM_dom"/>
</dbReference>
<dbReference type="PIRSF" id="PIRSF000292">
    <property type="entry name" value="Ubi_od_II"/>
    <property type="match status" value="1"/>
</dbReference>
<dbReference type="Pfam" id="PF00116">
    <property type="entry name" value="COX2"/>
    <property type="match status" value="1"/>
</dbReference>
<dbReference type="PROSITE" id="PS50857">
    <property type="entry name" value="COX2_CUA"/>
    <property type="match status" value="1"/>
</dbReference>
<keyword evidence="18" id="KW-1185">Reference proteome</keyword>
<dbReference type="InterPro" id="IPR034227">
    <property type="entry name" value="CuRO_UO_II"/>
</dbReference>
<evidence type="ECO:0000256" key="14">
    <source>
        <dbReference type="SAM" id="Phobius"/>
    </source>
</evidence>